<evidence type="ECO:0000256" key="5">
    <source>
        <dbReference type="ARBA" id="ARBA00013376"/>
    </source>
</evidence>
<dbReference type="PANTHER" id="PTHR43331">
    <property type="entry name" value="HOMOSERINE DEHYDROGENASE"/>
    <property type="match status" value="1"/>
</dbReference>
<dbReference type="Proteomes" id="UP000051888">
    <property type="component" value="Unassembled WGS sequence"/>
</dbReference>
<dbReference type="UniPathway" id="UPA00050">
    <property type="reaction ID" value="UER00063"/>
</dbReference>
<comment type="pathway">
    <text evidence="1 14">Amino-acid biosynthesis; L-threonine biosynthesis; L-threonine from L-aspartate: step 3/5.</text>
</comment>
<dbReference type="PATRIC" id="fig|157838.3.peg.1236"/>
<dbReference type="EC" id="1.1.1.3" evidence="4 14"/>
<dbReference type="InterPro" id="IPR022697">
    <property type="entry name" value="HDH_short"/>
</dbReference>
<accession>A0A0Q3X045</accession>
<evidence type="ECO:0000256" key="7">
    <source>
        <dbReference type="ARBA" id="ARBA00022697"/>
    </source>
</evidence>
<evidence type="ECO:0000256" key="11">
    <source>
        <dbReference type="ARBA" id="ARBA00048841"/>
    </source>
</evidence>
<dbReference type="InterPro" id="IPR001342">
    <property type="entry name" value="HDH_cat"/>
</dbReference>
<evidence type="ECO:0000256" key="6">
    <source>
        <dbReference type="ARBA" id="ARBA00022605"/>
    </source>
</evidence>
<dbReference type="STRING" id="157838.AN964_05560"/>
<gene>
    <name evidence="18" type="ORF">AN964_05560</name>
</gene>
<comment type="similarity">
    <text evidence="3 15">Belongs to the homoserine dehydrogenase family.</text>
</comment>
<evidence type="ECO:0000259" key="17">
    <source>
        <dbReference type="Pfam" id="PF03447"/>
    </source>
</evidence>
<dbReference type="GO" id="GO:0009088">
    <property type="term" value="P:threonine biosynthetic process"/>
    <property type="evidence" value="ECO:0007669"/>
    <property type="project" value="UniProtKB-UniPathway"/>
</dbReference>
<evidence type="ECO:0000256" key="8">
    <source>
        <dbReference type="ARBA" id="ARBA00023002"/>
    </source>
</evidence>
<protein>
    <recommendedName>
        <fullName evidence="5 14">Homoserine dehydrogenase</fullName>
        <ecNumber evidence="4 14">1.1.1.3</ecNumber>
    </recommendedName>
</protein>
<keyword evidence="10 14" id="KW-0486">Methionine biosynthesis</keyword>
<keyword evidence="7 14" id="KW-0791">Threonine biosynthesis</keyword>
<dbReference type="RefSeq" id="WP_055738746.1">
    <property type="nucleotide sequence ID" value="NZ_JAAIWL010000004.1"/>
</dbReference>
<evidence type="ECO:0000256" key="1">
    <source>
        <dbReference type="ARBA" id="ARBA00005056"/>
    </source>
</evidence>
<feature type="domain" description="Aspartate/homoserine dehydrogenase NAD-binding" evidence="17">
    <location>
        <begin position="10"/>
        <end position="127"/>
    </location>
</feature>
<dbReference type="Gene3D" id="3.30.360.10">
    <property type="entry name" value="Dihydrodipicolinate Reductase, domain 2"/>
    <property type="match status" value="1"/>
</dbReference>
<comment type="pathway">
    <text evidence="2 14">Amino-acid biosynthesis; L-methionine biosynthesis via de novo pathway; L-homoserine from L-aspartate: step 3/3.</text>
</comment>
<dbReference type="FunFam" id="3.30.360.10:FF:000005">
    <property type="entry name" value="Homoserine dehydrogenase"/>
    <property type="match status" value="1"/>
</dbReference>
<dbReference type="AlphaFoldDB" id="A0A0Q3X045"/>
<dbReference type="PIRSF" id="PIRSF036497">
    <property type="entry name" value="HDH_short"/>
    <property type="match status" value="1"/>
</dbReference>
<feature type="active site" description="Proton donor" evidence="12">
    <location>
        <position position="204"/>
    </location>
</feature>
<keyword evidence="8 14" id="KW-0560">Oxidoreductase</keyword>
<evidence type="ECO:0000256" key="2">
    <source>
        <dbReference type="ARBA" id="ARBA00005062"/>
    </source>
</evidence>
<dbReference type="GO" id="GO:0050661">
    <property type="term" value="F:NADP binding"/>
    <property type="evidence" value="ECO:0007669"/>
    <property type="project" value="InterPro"/>
</dbReference>
<evidence type="ECO:0000313" key="18">
    <source>
        <dbReference type="EMBL" id="KQL55381.1"/>
    </source>
</evidence>
<name>A0A0Q3X045_9BACI</name>
<dbReference type="Gene3D" id="3.40.50.720">
    <property type="entry name" value="NAD(P)-binding Rossmann-like Domain"/>
    <property type="match status" value="1"/>
</dbReference>
<keyword evidence="6 14" id="KW-0028">Amino-acid biosynthesis</keyword>
<evidence type="ECO:0000256" key="4">
    <source>
        <dbReference type="ARBA" id="ARBA00013213"/>
    </source>
</evidence>
<dbReference type="EMBL" id="LJJC01000004">
    <property type="protein sequence ID" value="KQL55381.1"/>
    <property type="molecule type" value="Genomic_DNA"/>
</dbReference>
<keyword evidence="13 14" id="KW-0521">NADP</keyword>
<dbReference type="UniPathway" id="UPA00051">
    <property type="reaction ID" value="UER00465"/>
</dbReference>
<feature type="binding site" evidence="13">
    <location>
        <begin position="10"/>
        <end position="15"/>
    </location>
    <ligand>
        <name>NADP(+)</name>
        <dbReference type="ChEBI" id="CHEBI:58349"/>
    </ligand>
</feature>
<evidence type="ECO:0000256" key="14">
    <source>
        <dbReference type="RuleBase" id="RU000579"/>
    </source>
</evidence>
<keyword evidence="9" id="KW-0915">Sodium</keyword>
<reference evidence="18 19" key="1">
    <citation type="submission" date="2015-09" db="EMBL/GenBank/DDBJ databases">
        <title>Genome sequencing project for genomic taxonomy and phylogenomics of Bacillus-like bacteria.</title>
        <authorList>
            <person name="Liu B."/>
            <person name="Wang J."/>
            <person name="Zhu Y."/>
            <person name="Liu G."/>
            <person name="Chen Q."/>
            <person name="Chen Z."/>
            <person name="Lan J."/>
            <person name="Che J."/>
            <person name="Ge C."/>
            <person name="Shi H."/>
            <person name="Pan Z."/>
            <person name="Liu X."/>
        </authorList>
    </citation>
    <scope>NUCLEOTIDE SEQUENCE [LARGE SCALE GENOMIC DNA]</scope>
    <source>
        <strain evidence="18 19">LMG 18435</strain>
    </source>
</reference>
<keyword evidence="19" id="KW-1185">Reference proteome</keyword>
<feature type="binding site" evidence="13">
    <location>
        <position position="189"/>
    </location>
    <ligand>
        <name>L-homoserine</name>
        <dbReference type="ChEBI" id="CHEBI:57476"/>
    </ligand>
</feature>
<organism evidence="18 19">
    <name type="scientific">Heyndrickxia shackletonii</name>
    <dbReference type="NCBI Taxonomy" id="157838"/>
    <lineage>
        <taxon>Bacteria</taxon>
        <taxon>Bacillati</taxon>
        <taxon>Bacillota</taxon>
        <taxon>Bacilli</taxon>
        <taxon>Bacillales</taxon>
        <taxon>Bacillaceae</taxon>
        <taxon>Heyndrickxia</taxon>
    </lineage>
</organism>
<feature type="binding site" evidence="13">
    <location>
        <position position="104"/>
    </location>
    <ligand>
        <name>NADPH</name>
        <dbReference type="ChEBI" id="CHEBI:57783"/>
    </ligand>
</feature>
<evidence type="ECO:0000256" key="10">
    <source>
        <dbReference type="ARBA" id="ARBA00023167"/>
    </source>
</evidence>
<dbReference type="PANTHER" id="PTHR43331:SF1">
    <property type="entry name" value="HOMOSERINE DEHYDROGENASE"/>
    <property type="match status" value="1"/>
</dbReference>
<evidence type="ECO:0000256" key="12">
    <source>
        <dbReference type="PIRSR" id="PIRSR036497-1"/>
    </source>
</evidence>
<comment type="catalytic activity">
    <reaction evidence="11">
        <text>L-homoserine + NADP(+) = L-aspartate 4-semialdehyde + NADPH + H(+)</text>
        <dbReference type="Rhea" id="RHEA:15761"/>
        <dbReference type="ChEBI" id="CHEBI:15378"/>
        <dbReference type="ChEBI" id="CHEBI:57476"/>
        <dbReference type="ChEBI" id="CHEBI:57783"/>
        <dbReference type="ChEBI" id="CHEBI:58349"/>
        <dbReference type="ChEBI" id="CHEBI:537519"/>
        <dbReference type="EC" id="1.1.1.3"/>
    </reaction>
    <physiologicalReaction direction="right-to-left" evidence="11">
        <dbReference type="Rhea" id="RHEA:15763"/>
    </physiologicalReaction>
</comment>
<evidence type="ECO:0000256" key="13">
    <source>
        <dbReference type="PIRSR" id="PIRSR036497-2"/>
    </source>
</evidence>
<dbReference type="Pfam" id="PF03447">
    <property type="entry name" value="NAD_binding_3"/>
    <property type="match status" value="1"/>
</dbReference>
<dbReference type="SUPFAM" id="SSF51735">
    <property type="entry name" value="NAD(P)-binding Rossmann-fold domains"/>
    <property type="match status" value="1"/>
</dbReference>
<dbReference type="InterPro" id="IPR036291">
    <property type="entry name" value="NAD(P)-bd_dom_sf"/>
</dbReference>
<evidence type="ECO:0000256" key="9">
    <source>
        <dbReference type="ARBA" id="ARBA00023053"/>
    </source>
</evidence>
<evidence type="ECO:0000259" key="16">
    <source>
        <dbReference type="Pfam" id="PF00742"/>
    </source>
</evidence>
<sequence length="328" mass="35804">MTIIKAALLGYGTVGQGVYTALKTHRQQLKKLLGAEVEIAGVLIKDPNKKRDIDPDILITTEFEDILNIPGLQVIFEAIVGEEPGFTYLNRAIEKGIQVITANKVMFARYGKVLLQKGQKYGVSVGYEATTAGGVPIIRTLKQLLQVNKINRIQGIVNGTSNFILTEMRSRGISFDEALQLAQRNGYAEEDPTSDISGKDAFCKTMILSELAFGKQPIWSDVELEGITSITEEQVQQALQLNLRYKHVADIYQENGTIKASVKPILVGESHPLFSVDGVDNAITVEASLLGRFTLTGPGAGKLPTASAMVEDLADIFTVKKRELQPSI</sequence>
<dbReference type="OrthoDB" id="9808167at2"/>
<dbReference type="GO" id="GO:0009086">
    <property type="term" value="P:methionine biosynthetic process"/>
    <property type="evidence" value="ECO:0007669"/>
    <property type="project" value="UniProtKB-KW"/>
</dbReference>
<proteinExistence type="inferred from homology"/>
<evidence type="ECO:0000256" key="15">
    <source>
        <dbReference type="RuleBase" id="RU004171"/>
    </source>
</evidence>
<dbReference type="GO" id="GO:0004412">
    <property type="term" value="F:homoserine dehydrogenase activity"/>
    <property type="evidence" value="ECO:0007669"/>
    <property type="project" value="UniProtKB-EC"/>
</dbReference>
<dbReference type="InterPro" id="IPR019811">
    <property type="entry name" value="HDH_CS"/>
</dbReference>
<dbReference type="NCBIfam" id="NF004976">
    <property type="entry name" value="PRK06349.1"/>
    <property type="match status" value="1"/>
</dbReference>
<dbReference type="InterPro" id="IPR005106">
    <property type="entry name" value="Asp/hSer_DH_NAD-bd"/>
</dbReference>
<dbReference type="Pfam" id="PF00742">
    <property type="entry name" value="Homoserine_dh"/>
    <property type="match status" value="1"/>
</dbReference>
<comment type="caution">
    <text evidence="18">The sequence shown here is derived from an EMBL/GenBank/DDBJ whole genome shotgun (WGS) entry which is preliminary data.</text>
</comment>
<evidence type="ECO:0000313" key="19">
    <source>
        <dbReference type="Proteomes" id="UP000051888"/>
    </source>
</evidence>
<feature type="domain" description="Homoserine dehydrogenase catalytic" evidence="16">
    <location>
        <begin position="136"/>
        <end position="313"/>
    </location>
</feature>
<evidence type="ECO:0000256" key="3">
    <source>
        <dbReference type="ARBA" id="ARBA00006753"/>
    </source>
</evidence>
<dbReference type="SUPFAM" id="SSF55347">
    <property type="entry name" value="Glyceraldehyde-3-phosphate dehydrogenase-like, C-terminal domain"/>
    <property type="match status" value="1"/>
</dbReference>
<dbReference type="PROSITE" id="PS01042">
    <property type="entry name" value="HOMOSER_DHGENASE"/>
    <property type="match status" value="1"/>
</dbReference>